<organism evidence="3 4">
    <name type="scientific">Sorghum bicolor</name>
    <name type="common">Sorghum</name>
    <name type="synonym">Sorghum vulgare</name>
    <dbReference type="NCBI Taxonomy" id="4558"/>
    <lineage>
        <taxon>Eukaryota</taxon>
        <taxon>Viridiplantae</taxon>
        <taxon>Streptophyta</taxon>
        <taxon>Embryophyta</taxon>
        <taxon>Tracheophyta</taxon>
        <taxon>Spermatophyta</taxon>
        <taxon>Magnoliopsida</taxon>
        <taxon>Liliopsida</taxon>
        <taxon>Poales</taxon>
        <taxon>Poaceae</taxon>
        <taxon>PACMAD clade</taxon>
        <taxon>Panicoideae</taxon>
        <taxon>Andropogonodae</taxon>
        <taxon>Andropogoneae</taxon>
        <taxon>Sorghinae</taxon>
        <taxon>Sorghum</taxon>
    </lineage>
</organism>
<comment type="caution">
    <text evidence="3">The sequence shown here is derived from an EMBL/GenBank/DDBJ whole genome shotgun (WGS) entry which is preliminary data.</text>
</comment>
<dbReference type="PANTHER" id="PTHR37254">
    <property type="entry name" value="OS01G0100500 PROTEIN"/>
    <property type="match status" value="1"/>
</dbReference>
<keyword evidence="2" id="KW-0812">Transmembrane</keyword>
<dbReference type="OrthoDB" id="1909934at2759"/>
<protein>
    <submittedName>
        <fullName evidence="3">Uncharacterized protein</fullName>
    </submittedName>
</protein>
<reference evidence="3" key="1">
    <citation type="journal article" date="2019" name="BMC Genomics">
        <title>A new reference genome for Sorghum bicolor reveals high levels of sequence similarity between sweet and grain genotypes: implications for the genetics of sugar metabolism.</title>
        <authorList>
            <person name="Cooper E.A."/>
            <person name="Brenton Z.W."/>
            <person name="Flinn B.S."/>
            <person name="Jenkins J."/>
            <person name="Shu S."/>
            <person name="Flowers D."/>
            <person name="Luo F."/>
            <person name="Wang Y."/>
            <person name="Xia P."/>
            <person name="Barry K."/>
            <person name="Daum C."/>
            <person name="Lipzen A."/>
            <person name="Yoshinaga Y."/>
            <person name="Schmutz J."/>
            <person name="Saski C."/>
            <person name="Vermerris W."/>
            <person name="Kresovich S."/>
        </authorList>
    </citation>
    <scope>NUCLEOTIDE SEQUENCE</scope>
</reference>
<reference evidence="3" key="2">
    <citation type="submission" date="2020-10" db="EMBL/GenBank/DDBJ databases">
        <authorList>
            <person name="Cooper E.A."/>
            <person name="Brenton Z.W."/>
            <person name="Flinn B.S."/>
            <person name="Jenkins J."/>
            <person name="Shu S."/>
            <person name="Flowers D."/>
            <person name="Luo F."/>
            <person name="Wang Y."/>
            <person name="Xia P."/>
            <person name="Barry K."/>
            <person name="Daum C."/>
            <person name="Lipzen A."/>
            <person name="Yoshinaga Y."/>
            <person name="Schmutz J."/>
            <person name="Saski C."/>
            <person name="Vermerris W."/>
            <person name="Kresovich S."/>
        </authorList>
    </citation>
    <scope>NUCLEOTIDE SEQUENCE</scope>
</reference>
<gene>
    <name evidence="3" type="ORF">BDA96_03G114100</name>
</gene>
<sequence length="546" mass="60322">MACAAAHMFVYNATLCACDPGYFLFTNSTGGSNGSSTSTSCVSLPRGGDGFGDWQVGSVGASKNQSFYFLTPVLSLDVVRRLTQSQAVLLWVALATLLSWFAFCAAARFAGQDPARHKKLFGARFWVSRLDCIFDNNHYANDQQVLRKRKTELGGMFSVATVILFLGLATVLLYQAIHRRNAEVHRVKPANAPDLLDFVNDLEFHITTISSMSCAQVVAPSTIAMGTPGFMDFRVLPLSTLLTYTCQNTSEGPSITLKCNGCRIPPRDHYVSWQFVDLPRQPAAAIGFQFNLTAKEHGDDKDMSFVSGTLSSDNYVDAKLKTFRGPDSNVLKIQLFPQIYNNHRGLKLLQPLVQDFTQGSTLSDLSSLNASLQNPRDGVINTTLYISYLSDYIVEISNENVLGPVSILASIGGLYAFSVAIFLCLMAQCEGRIKKLRDEDTRMLNILSKQRAQRNWNKVRKFVMYTWGPSNLDPTDRSGKWPEGSVMDSLHGSFHKRRKPIRRGASNGSKPNKPGDMVPHHAVEIERVGEIQQSSNSSTASTCDYD</sequence>
<name>A0A921RBB6_SORBI</name>
<evidence type="ECO:0000256" key="1">
    <source>
        <dbReference type="SAM" id="MobiDB-lite"/>
    </source>
</evidence>
<proteinExistence type="predicted"/>
<evidence type="ECO:0000256" key="2">
    <source>
        <dbReference type="SAM" id="Phobius"/>
    </source>
</evidence>
<evidence type="ECO:0000313" key="4">
    <source>
        <dbReference type="Proteomes" id="UP000807115"/>
    </source>
</evidence>
<keyword evidence="2" id="KW-0472">Membrane</keyword>
<accession>A0A921RBB6</accession>
<evidence type="ECO:0000313" key="3">
    <source>
        <dbReference type="EMBL" id="KAG0537046.1"/>
    </source>
</evidence>
<feature type="compositionally biased region" description="Basic residues" evidence="1">
    <location>
        <begin position="493"/>
        <end position="502"/>
    </location>
</feature>
<dbReference type="PANTHER" id="PTHR37254:SF1">
    <property type="entry name" value="OS01G0100500 PROTEIN"/>
    <property type="match status" value="1"/>
</dbReference>
<feature type="transmembrane region" description="Helical" evidence="2">
    <location>
        <begin position="407"/>
        <end position="427"/>
    </location>
</feature>
<keyword evidence="2" id="KW-1133">Transmembrane helix</keyword>
<feature type="transmembrane region" description="Helical" evidence="2">
    <location>
        <begin position="88"/>
        <end position="110"/>
    </location>
</feature>
<dbReference type="EMBL" id="CM027682">
    <property type="protein sequence ID" value="KAG0537046.1"/>
    <property type="molecule type" value="Genomic_DNA"/>
</dbReference>
<feature type="transmembrane region" description="Helical" evidence="2">
    <location>
        <begin position="153"/>
        <end position="177"/>
    </location>
</feature>
<dbReference type="Proteomes" id="UP000807115">
    <property type="component" value="Chromosome 3"/>
</dbReference>
<feature type="region of interest" description="Disordered" evidence="1">
    <location>
        <begin position="490"/>
        <end position="522"/>
    </location>
</feature>
<dbReference type="AlphaFoldDB" id="A0A921RBB6"/>